<dbReference type="Proteomes" id="UP000092583">
    <property type="component" value="Unassembled WGS sequence"/>
</dbReference>
<sequence length="236" mass="26940">MPDTDPSRPNPTTLDQGVSTIPIQPESIEAEKFAYYTEHSSDQSQWDQESIDQEILQRARRNLKIPTWPLPSKSETSMVFCEITLSKQTSCIEDVNGDVEDGKGLNLNNPIKGQDGTVIYDPGEYTRGSPMRICNKDGQSSDWKITFDQLRSDHPEVYKDILRRWDDKSTTRVDGRVHVLRPFKDDFHTRTHGWSIQIKEDPYKTVWDTSEDLEFPRMSTETARWLAGSGAALSDG</sequence>
<reference evidence="3" key="2">
    <citation type="submission" date="2013-12" db="EMBL/GenBank/DDBJ databases">
        <title>Evolution of pathogenesis and genome organization in the Tremellales.</title>
        <authorList>
            <person name="Cuomo C."/>
            <person name="Litvintseva A."/>
            <person name="Heitman J."/>
            <person name="Chen Y."/>
            <person name="Sun S."/>
            <person name="Springer D."/>
            <person name="Dromer F."/>
            <person name="Young S."/>
            <person name="Zeng Q."/>
            <person name="Chapman S."/>
            <person name="Gujja S."/>
            <person name="Saif S."/>
            <person name="Birren B."/>
        </authorList>
    </citation>
    <scope>NUCLEOTIDE SEQUENCE [LARGE SCALE GENOMIC DNA]</scope>
    <source>
        <strain evidence="3">CBS 10435</strain>
    </source>
</reference>
<organism evidence="2 3">
    <name type="scientific">Kwoniella mangroviensis CBS 10435</name>
    <dbReference type="NCBI Taxonomy" id="1331196"/>
    <lineage>
        <taxon>Eukaryota</taxon>
        <taxon>Fungi</taxon>
        <taxon>Dikarya</taxon>
        <taxon>Basidiomycota</taxon>
        <taxon>Agaricomycotina</taxon>
        <taxon>Tremellomycetes</taxon>
        <taxon>Tremellales</taxon>
        <taxon>Cryptococcaceae</taxon>
        <taxon>Kwoniella</taxon>
    </lineage>
</organism>
<reference evidence="2 3" key="1">
    <citation type="submission" date="2013-07" db="EMBL/GenBank/DDBJ databases">
        <title>The Genome Sequence of Kwoniella mangroviensis CBS10435.</title>
        <authorList>
            <consortium name="The Broad Institute Genome Sequencing Platform"/>
            <person name="Cuomo C."/>
            <person name="Litvintseva A."/>
            <person name="Chen Y."/>
            <person name="Heitman J."/>
            <person name="Sun S."/>
            <person name="Springer D."/>
            <person name="Dromer F."/>
            <person name="Young S.K."/>
            <person name="Zeng Q."/>
            <person name="Gargeya S."/>
            <person name="Fitzgerald M."/>
            <person name="Abouelleil A."/>
            <person name="Alvarado L."/>
            <person name="Berlin A.M."/>
            <person name="Chapman S.B."/>
            <person name="Dewar J."/>
            <person name="Goldberg J."/>
            <person name="Griggs A."/>
            <person name="Gujja S."/>
            <person name="Hansen M."/>
            <person name="Howarth C."/>
            <person name="Imamovic A."/>
            <person name="Larimer J."/>
            <person name="McCowan C."/>
            <person name="Murphy C."/>
            <person name="Pearson M."/>
            <person name="Priest M."/>
            <person name="Roberts A."/>
            <person name="Saif S."/>
            <person name="Shea T."/>
            <person name="Sykes S."/>
            <person name="Wortman J."/>
            <person name="Nusbaum C."/>
            <person name="Birren B."/>
        </authorList>
    </citation>
    <scope>NUCLEOTIDE SEQUENCE [LARGE SCALE GENOMIC DNA]</scope>
    <source>
        <strain evidence="2 3">CBS 10435</strain>
    </source>
</reference>
<evidence type="ECO:0000256" key="1">
    <source>
        <dbReference type="SAM" id="MobiDB-lite"/>
    </source>
</evidence>
<accession>A0A1B9II98</accession>
<name>A0A1B9II98_9TREE</name>
<dbReference type="AlphaFoldDB" id="A0A1B9II98"/>
<keyword evidence="3" id="KW-1185">Reference proteome</keyword>
<feature type="compositionally biased region" description="Polar residues" evidence="1">
    <location>
        <begin position="10"/>
        <end position="22"/>
    </location>
</feature>
<evidence type="ECO:0000313" key="3">
    <source>
        <dbReference type="Proteomes" id="UP000092583"/>
    </source>
</evidence>
<proteinExistence type="predicted"/>
<evidence type="ECO:0000313" key="2">
    <source>
        <dbReference type="EMBL" id="OCF55110.1"/>
    </source>
</evidence>
<dbReference type="EMBL" id="KI669467">
    <property type="protein sequence ID" value="OCF55110.1"/>
    <property type="molecule type" value="Genomic_DNA"/>
</dbReference>
<protein>
    <submittedName>
        <fullName evidence="2">Uncharacterized protein</fullName>
    </submittedName>
</protein>
<gene>
    <name evidence="2" type="ORF">L486_07221</name>
</gene>
<feature type="region of interest" description="Disordered" evidence="1">
    <location>
        <begin position="1"/>
        <end position="22"/>
    </location>
</feature>